<evidence type="ECO:0000256" key="4">
    <source>
        <dbReference type="SAM" id="MobiDB-lite"/>
    </source>
</evidence>
<protein>
    <submittedName>
        <fullName evidence="5">Uncharacterized protein</fullName>
    </submittedName>
</protein>
<dbReference type="PRINTS" id="PR00080">
    <property type="entry name" value="SDRFAMILY"/>
</dbReference>
<gene>
    <name evidence="5" type="ORF">QQX98_000421</name>
</gene>
<dbReference type="Gene3D" id="3.40.50.720">
    <property type="entry name" value="NAD(P)-binding Rossmann-like Domain"/>
    <property type="match status" value="1"/>
</dbReference>
<dbReference type="InterPro" id="IPR002347">
    <property type="entry name" value="SDR_fam"/>
</dbReference>
<dbReference type="EMBL" id="JAZAVJ010000004">
    <property type="protein sequence ID" value="KAK7424456.1"/>
    <property type="molecule type" value="Genomic_DNA"/>
</dbReference>
<dbReference type="SUPFAM" id="SSF51735">
    <property type="entry name" value="NAD(P)-binding Rossmann-fold domains"/>
    <property type="match status" value="1"/>
</dbReference>
<feature type="region of interest" description="Disordered" evidence="4">
    <location>
        <begin position="1"/>
        <end position="21"/>
    </location>
</feature>
<feature type="region of interest" description="Disordered" evidence="4">
    <location>
        <begin position="348"/>
        <end position="367"/>
    </location>
</feature>
<dbReference type="InterPro" id="IPR036291">
    <property type="entry name" value="NAD(P)-bd_dom_sf"/>
</dbReference>
<organism evidence="5 6">
    <name type="scientific">Neonectria punicea</name>
    <dbReference type="NCBI Taxonomy" id="979145"/>
    <lineage>
        <taxon>Eukaryota</taxon>
        <taxon>Fungi</taxon>
        <taxon>Dikarya</taxon>
        <taxon>Ascomycota</taxon>
        <taxon>Pezizomycotina</taxon>
        <taxon>Sordariomycetes</taxon>
        <taxon>Hypocreomycetidae</taxon>
        <taxon>Hypocreales</taxon>
        <taxon>Nectriaceae</taxon>
        <taxon>Neonectria</taxon>
    </lineage>
</organism>
<comment type="caution">
    <text evidence="5">The sequence shown here is derived from an EMBL/GenBank/DDBJ whole genome shotgun (WGS) entry which is preliminary data.</text>
</comment>
<keyword evidence="6" id="KW-1185">Reference proteome</keyword>
<dbReference type="Proteomes" id="UP001498476">
    <property type="component" value="Unassembled WGS sequence"/>
</dbReference>
<evidence type="ECO:0000256" key="2">
    <source>
        <dbReference type="ARBA" id="ARBA00023002"/>
    </source>
</evidence>
<accession>A0ABR1HV14</accession>
<evidence type="ECO:0000313" key="6">
    <source>
        <dbReference type="Proteomes" id="UP001498476"/>
    </source>
</evidence>
<sequence length="367" mass="39287">MSVSRSSETKSSPSRQAIDDGNPAAFKPRWFVLDDTNIDLISCASILTALISVLLFNVPLKLAAPAVASVVLPLRVFPPKSNPPTGLALITGSSSGIGAELAYIFAEKGNDVILVGRDNRQLQAVKNNIEEKGGPTAHTITLDLSVPGAAESLYSQIKKAGYMVDILVNNAGLGGSGETLEQPIELAERMVTLNCISLVQLTQLFGRDMAERRRGWILQVSSVGGWIATPHQNLYHATKHFVGAFSEALSIELRAYPGVVNTQLMPGPTHTQYITRAHAQGTVMMAASGATEDARAVAMAGYEGLCSGKRMVFSSWTAALTSLLLHLAPRSIHLTVASIMNAPLRGKMRAEEPLKDQSRRQPFSGTD</sequence>
<dbReference type="PRINTS" id="PR00081">
    <property type="entry name" value="GDHRDH"/>
</dbReference>
<dbReference type="Pfam" id="PF00106">
    <property type="entry name" value="adh_short"/>
    <property type="match status" value="1"/>
</dbReference>
<evidence type="ECO:0000256" key="3">
    <source>
        <dbReference type="RuleBase" id="RU000363"/>
    </source>
</evidence>
<reference evidence="5 6" key="1">
    <citation type="journal article" date="2025" name="Microbiol. Resour. Announc.">
        <title>Draft genome sequences for Neonectria magnoliae and Neonectria punicea, canker pathogens of Liriodendron tulipifera and Acer saccharum in West Virginia.</title>
        <authorList>
            <person name="Petronek H.M."/>
            <person name="Kasson M.T."/>
            <person name="Metheny A.M."/>
            <person name="Stauder C.M."/>
            <person name="Lovett B."/>
            <person name="Lynch S.C."/>
            <person name="Garnas J.R."/>
            <person name="Kasson L.R."/>
            <person name="Stajich J.E."/>
        </authorList>
    </citation>
    <scope>NUCLEOTIDE SEQUENCE [LARGE SCALE GENOMIC DNA]</scope>
    <source>
        <strain evidence="5 6">NRRL 64653</strain>
    </source>
</reference>
<evidence type="ECO:0000313" key="5">
    <source>
        <dbReference type="EMBL" id="KAK7424456.1"/>
    </source>
</evidence>
<comment type="similarity">
    <text evidence="1 3">Belongs to the short-chain dehydrogenases/reductases (SDR) family.</text>
</comment>
<feature type="compositionally biased region" description="Basic and acidic residues" evidence="4">
    <location>
        <begin position="348"/>
        <end position="359"/>
    </location>
</feature>
<proteinExistence type="inferred from homology"/>
<dbReference type="PANTHER" id="PTHR42901">
    <property type="entry name" value="ALCOHOL DEHYDROGENASE"/>
    <property type="match status" value="1"/>
</dbReference>
<dbReference type="PIRSF" id="PIRSF000126">
    <property type="entry name" value="11-beta-HSD1"/>
    <property type="match status" value="1"/>
</dbReference>
<evidence type="ECO:0000256" key="1">
    <source>
        <dbReference type="ARBA" id="ARBA00006484"/>
    </source>
</evidence>
<keyword evidence="2" id="KW-0560">Oxidoreductase</keyword>
<name>A0ABR1HV14_9HYPO</name>
<dbReference type="PANTHER" id="PTHR42901:SF1">
    <property type="entry name" value="ALCOHOL DEHYDROGENASE"/>
    <property type="match status" value="1"/>
</dbReference>
<feature type="compositionally biased region" description="Low complexity" evidence="4">
    <location>
        <begin position="1"/>
        <end position="14"/>
    </location>
</feature>